<feature type="region of interest" description="Disordered" evidence="5">
    <location>
        <begin position="447"/>
        <end position="467"/>
    </location>
</feature>
<protein>
    <submittedName>
        <fullName evidence="7">BED-type domain-containing protein</fullName>
    </submittedName>
</protein>
<dbReference type="EMBL" id="JABEBT010000015">
    <property type="protein sequence ID" value="KAF7638060.1"/>
    <property type="molecule type" value="Genomic_DNA"/>
</dbReference>
<accession>A0A8S9ZXV2</accession>
<dbReference type="InterPro" id="IPR036236">
    <property type="entry name" value="Znf_C2H2_sf"/>
</dbReference>
<sequence length="467" mass="51895">MNIFCNNIDLSKHPSPSKEEKPETNNEVVQELPTIQRRPRAGGSTTKTAEVWQYFTERPNGEKAATCNICGKIIKATNSSTTGMIRHLRSCHHTEYQDLQHQRTLKALKNAADDSMREQLRRELGVLQNNNPRLLLRDGEENGGNFISRRAVNNIQNLPLINQQNLLQQNQFIPKQHFVETLLNAAKISPTNSESLRSSPVNIRTTTTINEVYSASSYSPNISLGSAGSNNSSGIGNSSSSDCWSNDNNNTSCISSLASPPIEGKAAMAPINYGQAINPCGNVNLGNNPILSTVLLSTIAAMIRNNQAQNLQQKLTQNFQQNITSNINSFSIPTTPTTSAQNCNNSENIKRKGTIVNGILQKLSNKATAEAYNLFPSQQLKIPVEIKKEIEDLNNGNNINNKLIIKKIKKKESKTKRSFVNVQTQTDNEETEMKKCNCNSQFNINNEEKTKENDDRGITLIDMEKQH</sequence>
<keyword evidence="8" id="KW-1185">Reference proteome</keyword>
<feature type="domain" description="BED-type" evidence="6">
    <location>
        <begin position="46"/>
        <end position="99"/>
    </location>
</feature>
<dbReference type="GO" id="GO:0008270">
    <property type="term" value="F:zinc ion binding"/>
    <property type="evidence" value="ECO:0007669"/>
    <property type="project" value="UniProtKB-KW"/>
</dbReference>
<proteinExistence type="predicted"/>
<evidence type="ECO:0000313" key="8">
    <source>
        <dbReference type="Proteomes" id="UP000605970"/>
    </source>
</evidence>
<dbReference type="InterPro" id="IPR003656">
    <property type="entry name" value="Znf_BED"/>
</dbReference>
<keyword evidence="3" id="KW-0862">Zinc</keyword>
<dbReference type="SMART" id="SM00614">
    <property type="entry name" value="ZnF_BED"/>
    <property type="match status" value="1"/>
</dbReference>
<feature type="region of interest" description="Disordered" evidence="5">
    <location>
        <begin position="6"/>
        <end position="29"/>
    </location>
</feature>
<dbReference type="OrthoDB" id="117690at2759"/>
<gene>
    <name evidence="7" type="ORF">Mgra_00002513</name>
</gene>
<keyword evidence="2 4" id="KW-0863">Zinc-finger</keyword>
<dbReference type="Pfam" id="PF02892">
    <property type="entry name" value="zf-BED"/>
    <property type="match status" value="1"/>
</dbReference>
<keyword evidence="1" id="KW-0479">Metal-binding</keyword>
<evidence type="ECO:0000256" key="2">
    <source>
        <dbReference type="ARBA" id="ARBA00022771"/>
    </source>
</evidence>
<evidence type="ECO:0000256" key="4">
    <source>
        <dbReference type="PROSITE-ProRule" id="PRU00027"/>
    </source>
</evidence>
<evidence type="ECO:0000256" key="5">
    <source>
        <dbReference type="SAM" id="MobiDB-lite"/>
    </source>
</evidence>
<organism evidence="7 8">
    <name type="scientific">Meloidogyne graminicola</name>
    <dbReference type="NCBI Taxonomy" id="189291"/>
    <lineage>
        <taxon>Eukaryota</taxon>
        <taxon>Metazoa</taxon>
        <taxon>Ecdysozoa</taxon>
        <taxon>Nematoda</taxon>
        <taxon>Chromadorea</taxon>
        <taxon>Rhabditida</taxon>
        <taxon>Tylenchina</taxon>
        <taxon>Tylenchomorpha</taxon>
        <taxon>Tylenchoidea</taxon>
        <taxon>Meloidogynidae</taxon>
        <taxon>Meloidogyninae</taxon>
        <taxon>Meloidogyne</taxon>
    </lineage>
</organism>
<dbReference type="Proteomes" id="UP000605970">
    <property type="component" value="Unassembled WGS sequence"/>
</dbReference>
<evidence type="ECO:0000313" key="7">
    <source>
        <dbReference type="EMBL" id="KAF7638060.1"/>
    </source>
</evidence>
<evidence type="ECO:0000256" key="3">
    <source>
        <dbReference type="ARBA" id="ARBA00022833"/>
    </source>
</evidence>
<comment type="caution">
    <text evidence="7">The sequence shown here is derived from an EMBL/GenBank/DDBJ whole genome shotgun (WGS) entry which is preliminary data.</text>
</comment>
<feature type="compositionally biased region" description="Basic and acidic residues" evidence="5">
    <location>
        <begin position="10"/>
        <end position="24"/>
    </location>
</feature>
<dbReference type="PROSITE" id="PS50808">
    <property type="entry name" value="ZF_BED"/>
    <property type="match status" value="1"/>
</dbReference>
<evidence type="ECO:0000256" key="1">
    <source>
        <dbReference type="ARBA" id="ARBA00022723"/>
    </source>
</evidence>
<dbReference type="AlphaFoldDB" id="A0A8S9ZXV2"/>
<dbReference type="SUPFAM" id="SSF57667">
    <property type="entry name" value="beta-beta-alpha zinc fingers"/>
    <property type="match status" value="1"/>
</dbReference>
<reference evidence="7" key="1">
    <citation type="journal article" date="2020" name="Ecol. Evol.">
        <title>Genome structure and content of the rice root-knot nematode (Meloidogyne graminicola).</title>
        <authorList>
            <person name="Phan N.T."/>
            <person name="Danchin E.G.J."/>
            <person name="Klopp C."/>
            <person name="Perfus-Barbeoch L."/>
            <person name="Kozlowski D.K."/>
            <person name="Koutsovoulos G.D."/>
            <person name="Lopez-Roques C."/>
            <person name="Bouchez O."/>
            <person name="Zahm M."/>
            <person name="Besnard G."/>
            <person name="Bellafiore S."/>
        </authorList>
    </citation>
    <scope>NUCLEOTIDE SEQUENCE</scope>
    <source>
        <strain evidence="7">VN-18</strain>
    </source>
</reference>
<dbReference type="GO" id="GO:0003677">
    <property type="term" value="F:DNA binding"/>
    <property type="evidence" value="ECO:0007669"/>
    <property type="project" value="InterPro"/>
</dbReference>
<evidence type="ECO:0000259" key="6">
    <source>
        <dbReference type="PROSITE" id="PS50808"/>
    </source>
</evidence>
<name>A0A8S9ZXV2_9BILA</name>